<dbReference type="PANTHER" id="PTHR24025">
    <property type="entry name" value="DESMOGLEIN FAMILY MEMBER"/>
    <property type="match status" value="1"/>
</dbReference>
<dbReference type="InterPro" id="IPR015919">
    <property type="entry name" value="Cadherin-like_sf"/>
</dbReference>
<keyword evidence="7 10" id="KW-0472">Membrane</keyword>
<feature type="domain" description="Cadherin" evidence="11">
    <location>
        <begin position="194"/>
        <end position="273"/>
    </location>
</feature>
<keyword evidence="12" id="KW-0675">Receptor</keyword>
<evidence type="ECO:0000256" key="6">
    <source>
        <dbReference type="ARBA" id="ARBA00022989"/>
    </source>
</evidence>
<dbReference type="PROSITE" id="PS00232">
    <property type="entry name" value="CADHERIN_1"/>
    <property type="match status" value="1"/>
</dbReference>
<feature type="compositionally biased region" description="Polar residues" evidence="9">
    <location>
        <begin position="290"/>
        <end position="306"/>
    </location>
</feature>
<evidence type="ECO:0000313" key="12">
    <source>
        <dbReference type="EMBL" id="OWF34959.1"/>
    </source>
</evidence>
<protein>
    <submittedName>
        <fullName evidence="12">Cadherin EGF LAG seven-pass G-type receptor 2</fullName>
    </submittedName>
</protein>
<evidence type="ECO:0000256" key="7">
    <source>
        <dbReference type="ARBA" id="ARBA00023136"/>
    </source>
</evidence>
<evidence type="ECO:0000256" key="1">
    <source>
        <dbReference type="ARBA" id="ARBA00004370"/>
    </source>
</evidence>
<dbReference type="GO" id="GO:0005886">
    <property type="term" value="C:plasma membrane"/>
    <property type="evidence" value="ECO:0007669"/>
    <property type="project" value="InterPro"/>
</dbReference>
<keyword evidence="3" id="KW-0677">Repeat</keyword>
<evidence type="ECO:0000256" key="2">
    <source>
        <dbReference type="ARBA" id="ARBA00022692"/>
    </source>
</evidence>
<proteinExistence type="predicted"/>
<dbReference type="SMART" id="SM00112">
    <property type="entry name" value="CA"/>
    <property type="match status" value="2"/>
</dbReference>
<evidence type="ECO:0000256" key="10">
    <source>
        <dbReference type="SAM" id="Phobius"/>
    </source>
</evidence>
<dbReference type="Gene3D" id="2.60.40.60">
    <property type="entry name" value="Cadherins"/>
    <property type="match status" value="2"/>
</dbReference>
<reference evidence="12 13" key="1">
    <citation type="journal article" date="2017" name="Nat. Ecol. Evol.">
        <title>Scallop genome provides insights into evolution of bilaterian karyotype and development.</title>
        <authorList>
            <person name="Wang S."/>
            <person name="Zhang J."/>
            <person name="Jiao W."/>
            <person name="Li J."/>
            <person name="Xun X."/>
            <person name="Sun Y."/>
            <person name="Guo X."/>
            <person name="Huan P."/>
            <person name="Dong B."/>
            <person name="Zhang L."/>
            <person name="Hu X."/>
            <person name="Sun X."/>
            <person name="Wang J."/>
            <person name="Zhao C."/>
            <person name="Wang Y."/>
            <person name="Wang D."/>
            <person name="Huang X."/>
            <person name="Wang R."/>
            <person name="Lv J."/>
            <person name="Li Y."/>
            <person name="Zhang Z."/>
            <person name="Liu B."/>
            <person name="Lu W."/>
            <person name="Hui Y."/>
            <person name="Liang J."/>
            <person name="Zhou Z."/>
            <person name="Hou R."/>
            <person name="Li X."/>
            <person name="Liu Y."/>
            <person name="Li H."/>
            <person name="Ning X."/>
            <person name="Lin Y."/>
            <person name="Zhao L."/>
            <person name="Xing Q."/>
            <person name="Dou J."/>
            <person name="Li Y."/>
            <person name="Mao J."/>
            <person name="Guo H."/>
            <person name="Dou H."/>
            <person name="Li T."/>
            <person name="Mu C."/>
            <person name="Jiang W."/>
            <person name="Fu Q."/>
            <person name="Fu X."/>
            <person name="Miao Y."/>
            <person name="Liu J."/>
            <person name="Yu Q."/>
            <person name="Li R."/>
            <person name="Liao H."/>
            <person name="Li X."/>
            <person name="Kong Y."/>
            <person name="Jiang Z."/>
            <person name="Chourrout D."/>
            <person name="Li R."/>
            <person name="Bao Z."/>
        </authorList>
    </citation>
    <scope>NUCLEOTIDE SEQUENCE [LARGE SCALE GENOMIC DNA]</scope>
    <source>
        <strain evidence="12 13">PY_sf001</strain>
    </source>
</reference>
<dbReference type="OrthoDB" id="9047765at2759"/>
<evidence type="ECO:0000259" key="11">
    <source>
        <dbReference type="PROSITE" id="PS50268"/>
    </source>
</evidence>
<comment type="subcellular location">
    <subcellularLocation>
        <location evidence="1">Membrane</location>
    </subcellularLocation>
</comment>
<organism evidence="12 13">
    <name type="scientific">Mizuhopecten yessoensis</name>
    <name type="common">Japanese scallop</name>
    <name type="synonym">Patinopecten yessoensis</name>
    <dbReference type="NCBI Taxonomy" id="6573"/>
    <lineage>
        <taxon>Eukaryota</taxon>
        <taxon>Metazoa</taxon>
        <taxon>Spiralia</taxon>
        <taxon>Lophotrochozoa</taxon>
        <taxon>Mollusca</taxon>
        <taxon>Bivalvia</taxon>
        <taxon>Autobranchia</taxon>
        <taxon>Pteriomorphia</taxon>
        <taxon>Pectinida</taxon>
        <taxon>Pectinoidea</taxon>
        <taxon>Pectinidae</taxon>
        <taxon>Mizuhopecten</taxon>
    </lineage>
</organism>
<dbReference type="InterPro" id="IPR020894">
    <property type="entry name" value="Cadherin_CS"/>
</dbReference>
<dbReference type="Proteomes" id="UP000242188">
    <property type="component" value="Unassembled WGS sequence"/>
</dbReference>
<keyword evidence="4 8" id="KW-0106">Calcium</keyword>
<gene>
    <name evidence="12" type="ORF">KP79_PYT23548</name>
</gene>
<evidence type="ECO:0000256" key="9">
    <source>
        <dbReference type="SAM" id="MobiDB-lite"/>
    </source>
</evidence>
<comment type="caution">
    <text evidence="12">The sequence shown here is derived from an EMBL/GenBank/DDBJ whole genome shotgun (WGS) entry which is preliminary data.</text>
</comment>
<dbReference type="AlphaFoldDB" id="A0A210PEP7"/>
<evidence type="ECO:0000256" key="5">
    <source>
        <dbReference type="ARBA" id="ARBA00022889"/>
    </source>
</evidence>
<evidence type="ECO:0000256" key="4">
    <source>
        <dbReference type="ARBA" id="ARBA00022837"/>
    </source>
</evidence>
<dbReference type="InterPro" id="IPR050971">
    <property type="entry name" value="Cadherin-domain_protein"/>
</dbReference>
<dbReference type="GO" id="GO:0005911">
    <property type="term" value="C:cell-cell junction"/>
    <property type="evidence" value="ECO:0007669"/>
    <property type="project" value="TreeGrafter"/>
</dbReference>
<feature type="domain" description="Cadherin" evidence="11">
    <location>
        <begin position="67"/>
        <end position="175"/>
    </location>
</feature>
<feature type="transmembrane region" description="Helical" evidence="10">
    <location>
        <begin position="377"/>
        <end position="397"/>
    </location>
</feature>
<dbReference type="PANTHER" id="PTHR24025:SF31">
    <property type="entry name" value="NEURAL-CADHERIN"/>
    <property type="match status" value="1"/>
</dbReference>
<dbReference type="STRING" id="6573.A0A210PEP7"/>
<keyword evidence="5" id="KW-0130">Cell adhesion</keyword>
<dbReference type="EMBL" id="NEDP02076746">
    <property type="protein sequence ID" value="OWF34959.1"/>
    <property type="molecule type" value="Genomic_DNA"/>
</dbReference>
<keyword evidence="13" id="KW-1185">Reference proteome</keyword>
<dbReference type="GO" id="GO:0005509">
    <property type="term" value="F:calcium ion binding"/>
    <property type="evidence" value="ECO:0007669"/>
    <property type="project" value="UniProtKB-UniRule"/>
</dbReference>
<name>A0A210PEP7_MIZYE</name>
<sequence>MGAILDFETLPNQYRINVIDLAATDGSGEGELRPPPLAKKRQTELGNFVMGVLTINITDVNEPPIFNDATYSVTVLESKIPLDPFVRLPSPAFDADVNDTITYEINSIFPNINGKILAINRTSGNIKLFGEYDVDNNVHPDVLIITVKAVDESGLSSTVMLYVNILDVNDNDPVFTGTGNYVILLPYDYAGVSGTEIGYVHADDDDGTDIVSYSLATRNTYFSVNRNTGYIQLTNPLPVDTISSGVYQFNIRATSFSFNSEGSAGSAIASVKVFVVPFCTDEEENGCNLCNESSSDKTNSTSQTTLPPRVNAGSRRKRAEGDSTVNTCPKTLCSRCHAYLSETCLSGTVPLSTLGNSPTCSTSQTGDVSSANIRICWILPLVITVAVAAVIIGCCLYKRQQKNKNNRVIDISNSKNTTKPDVITTIEPTTELGNFRKPVVIQG</sequence>
<dbReference type="GO" id="GO:0007156">
    <property type="term" value="P:homophilic cell adhesion via plasma membrane adhesion molecules"/>
    <property type="evidence" value="ECO:0007669"/>
    <property type="project" value="InterPro"/>
</dbReference>
<dbReference type="SUPFAM" id="SSF49313">
    <property type="entry name" value="Cadherin-like"/>
    <property type="match status" value="2"/>
</dbReference>
<evidence type="ECO:0000256" key="8">
    <source>
        <dbReference type="PROSITE-ProRule" id="PRU00043"/>
    </source>
</evidence>
<dbReference type="InterPro" id="IPR002126">
    <property type="entry name" value="Cadherin-like_dom"/>
</dbReference>
<accession>A0A210PEP7</accession>
<evidence type="ECO:0000256" key="3">
    <source>
        <dbReference type="ARBA" id="ARBA00022737"/>
    </source>
</evidence>
<feature type="region of interest" description="Disordered" evidence="9">
    <location>
        <begin position="290"/>
        <end position="324"/>
    </location>
</feature>
<keyword evidence="2 10" id="KW-0812">Transmembrane</keyword>
<evidence type="ECO:0000313" key="13">
    <source>
        <dbReference type="Proteomes" id="UP000242188"/>
    </source>
</evidence>
<dbReference type="CDD" id="cd11304">
    <property type="entry name" value="Cadherin_repeat"/>
    <property type="match status" value="2"/>
</dbReference>
<dbReference type="PROSITE" id="PS50268">
    <property type="entry name" value="CADHERIN_2"/>
    <property type="match status" value="2"/>
</dbReference>
<keyword evidence="6 10" id="KW-1133">Transmembrane helix</keyword>